<gene>
    <name evidence="1" type="ORF">A3B74_05025</name>
</gene>
<accession>A0A1G2ASV7</accession>
<protein>
    <recommendedName>
        <fullName evidence="3">Lactamase</fullName>
    </recommendedName>
</protein>
<dbReference type="SUPFAM" id="SSF56281">
    <property type="entry name" value="Metallo-hydrolase/oxidoreductase"/>
    <property type="match status" value="1"/>
</dbReference>
<evidence type="ECO:0000313" key="1">
    <source>
        <dbReference type="EMBL" id="OGY79992.1"/>
    </source>
</evidence>
<dbReference type="PANTHER" id="PTHR39189">
    <property type="entry name" value="UPF0173 METAL-DEPENDENT HYDROLASE YTKL"/>
    <property type="match status" value="1"/>
</dbReference>
<dbReference type="InterPro" id="IPR036866">
    <property type="entry name" value="RibonucZ/Hydroxyglut_hydro"/>
</dbReference>
<evidence type="ECO:0000313" key="2">
    <source>
        <dbReference type="Proteomes" id="UP000177165"/>
    </source>
</evidence>
<dbReference type="Pfam" id="PF13483">
    <property type="entry name" value="Lactamase_B_3"/>
    <property type="match status" value="1"/>
</dbReference>
<dbReference type="Gene3D" id="3.60.15.10">
    <property type="entry name" value="Ribonuclease Z/Hydroxyacylglutathione hydrolase-like"/>
    <property type="match status" value="1"/>
</dbReference>
<dbReference type="Proteomes" id="UP000177165">
    <property type="component" value="Unassembled WGS sequence"/>
</dbReference>
<organism evidence="1 2">
    <name type="scientific">Candidatus Kerfeldbacteria bacterium RIFCSPHIGHO2_02_FULL_42_14</name>
    <dbReference type="NCBI Taxonomy" id="1798540"/>
    <lineage>
        <taxon>Bacteria</taxon>
        <taxon>Candidatus Kerfeldiibacteriota</taxon>
    </lineage>
</organism>
<reference evidence="1 2" key="1">
    <citation type="journal article" date="2016" name="Nat. Commun.">
        <title>Thousands of microbial genomes shed light on interconnected biogeochemical processes in an aquifer system.</title>
        <authorList>
            <person name="Anantharaman K."/>
            <person name="Brown C.T."/>
            <person name="Hug L.A."/>
            <person name="Sharon I."/>
            <person name="Castelle C.J."/>
            <person name="Probst A.J."/>
            <person name="Thomas B.C."/>
            <person name="Singh A."/>
            <person name="Wilkins M.J."/>
            <person name="Karaoz U."/>
            <person name="Brodie E.L."/>
            <person name="Williams K.H."/>
            <person name="Hubbard S.S."/>
            <person name="Banfield J.F."/>
        </authorList>
    </citation>
    <scope>NUCLEOTIDE SEQUENCE [LARGE SCALE GENOMIC DNA]</scope>
</reference>
<name>A0A1G2ASV7_9BACT</name>
<evidence type="ECO:0008006" key="3">
    <source>
        <dbReference type="Google" id="ProtNLM"/>
    </source>
</evidence>
<dbReference type="AlphaFoldDB" id="A0A1G2ASV7"/>
<dbReference type="STRING" id="1798540.A3B74_05025"/>
<proteinExistence type="predicted"/>
<dbReference type="EMBL" id="MHKB01000002">
    <property type="protein sequence ID" value="OGY79992.1"/>
    <property type="molecule type" value="Genomic_DNA"/>
</dbReference>
<dbReference type="PANTHER" id="PTHR39189:SF1">
    <property type="entry name" value="UPF0173 METAL-DEPENDENT HYDROLASE YTKL"/>
    <property type="match status" value="1"/>
</dbReference>
<sequence length="205" mass="22614">MLLIYHGLGCFKIQGKDVAILTDPYADSVGWKLAKTKVEIVTVSDPESKFANNTGRIIGEPFLIQSPGEYERHSVFVYGIPPTESEYPCVYVLEIEGMVVAHLGLTKNPPSDKQLEFLEGVDVLLLPLQSLGNQAAKLVSQIEPRIVIPMYYSLPGLTVDMPDAASFAKEMGQTFPSEKAETKLKLTKKNLPAEETLVIFLQKTS</sequence>
<comment type="caution">
    <text evidence="1">The sequence shown here is derived from an EMBL/GenBank/DDBJ whole genome shotgun (WGS) entry which is preliminary data.</text>
</comment>